<accession>A0A1Y1YM72</accession>
<keyword evidence="2" id="KW-1185">Reference proteome</keyword>
<protein>
    <submittedName>
        <fullName evidence="1">Uncharacterized protein</fullName>
    </submittedName>
</protein>
<dbReference type="Proteomes" id="UP000193144">
    <property type="component" value="Unassembled WGS sequence"/>
</dbReference>
<reference evidence="1 2" key="1">
    <citation type="submission" date="2016-07" db="EMBL/GenBank/DDBJ databases">
        <title>Pervasive Adenine N6-methylation of Active Genes in Fungi.</title>
        <authorList>
            <consortium name="DOE Joint Genome Institute"/>
            <person name="Mondo S.J."/>
            <person name="Dannebaum R.O."/>
            <person name="Kuo R.C."/>
            <person name="Labutti K."/>
            <person name="Haridas S."/>
            <person name="Kuo A."/>
            <person name="Salamov A."/>
            <person name="Ahrendt S.R."/>
            <person name="Lipzen A."/>
            <person name="Sullivan W."/>
            <person name="Andreopoulos W.B."/>
            <person name="Clum A."/>
            <person name="Lindquist E."/>
            <person name="Daum C."/>
            <person name="Ramamoorthy G.K."/>
            <person name="Gryganskyi A."/>
            <person name="Culley D."/>
            <person name="Magnuson J.K."/>
            <person name="James T.Y."/>
            <person name="O'Malley M.A."/>
            <person name="Stajich J.E."/>
            <person name="Spatafora J.W."/>
            <person name="Visel A."/>
            <person name="Grigoriev I.V."/>
        </authorList>
    </citation>
    <scope>NUCLEOTIDE SEQUENCE [LARGE SCALE GENOMIC DNA]</scope>
    <source>
        <strain evidence="1 2">CBS 115471</strain>
    </source>
</reference>
<proteinExistence type="predicted"/>
<evidence type="ECO:0000313" key="1">
    <source>
        <dbReference type="EMBL" id="ORX99078.1"/>
    </source>
</evidence>
<dbReference type="EMBL" id="MCFA01000204">
    <property type="protein sequence ID" value="ORX99078.1"/>
    <property type="molecule type" value="Genomic_DNA"/>
</dbReference>
<organism evidence="1 2">
    <name type="scientific">Clohesyomyces aquaticus</name>
    <dbReference type="NCBI Taxonomy" id="1231657"/>
    <lineage>
        <taxon>Eukaryota</taxon>
        <taxon>Fungi</taxon>
        <taxon>Dikarya</taxon>
        <taxon>Ascomycota</taxon>
        <taxon>Pezizomycotina</taxon>
        <taxon>Dothideomycetes</taxon>
        <taxon>Pleosporomycetidae</taxon>
        <taxon>Pleosporales</taxon>
        <taxon>Lindgomycetaceae</taxon>
        <taxon>Clohesyomyces</taxon>
    </lineage>
</organism>
<comment type="caution">
    <text evidence="1">The sequence shown here is derived from an EMBL/GenBank/DDBJ whole genome shotgun (WGS) entry which is preliminary data.</text>
</comment>
<dbReference type="AlphaFoldDB" id="A0A1Y1YM72"/>
<gene>
    <name evidence="1" type="ORF">BCR34DRAFT_640183</name>
</gene>
<feature type="non-terminal residue" evidence="1">
    <location>
        <position position="1"/>
    </location>
</feature>
<sequence length="61" mass="6746">LPPRSHTYLLARTPTSSLAHLPPRSHTYLLARTPTSSLARLPSRSHAYLARPLADTSNRSI</sequence>
<evidence type="ECO:0000313" key="2">
    <source>
        <dbReference type="Proteomes" id="UP000193144"/>
    </source>
</evidence>
<name>A0A1Y1YM72_9PLEO</name>